<dbReference type="Proteomes" id="UP000298138">
    <property type="component" value="Unassembled WGS sequence"/>
</dbReference>
<dbReference type="Pfam" id="PF01370">
    <property type="entry name" value="Epimerase"/>
    <property type="match status" value="1"/>
</dbReference>
<gene>
    <name evidence="2" type="ORF">EX30DRAFT_327351</name>
</gene>
<organism evidence="2 3">
    <name type="scientific">Ascodesmis nigricans</name>
    <dbReference type="NCBI Taxonomy" id="341454"/>
    <lineage>
        <taxon>Eukaryota</taxon>
        <taxon>Fungi</taxon>
        <taxon>Dikarya</taxon>
        <taxon>Ascomycota</taxon>
        <taxon>Pezizomycotina</taxon>
        <taxon>Pezizomycetes</taxon>
        <taxon>Pezizales</taxon>
        <taxon>Ascodesmidaceae</taxon>
        <taxon>Ascodesmis</taxon>
    </lineage>
</organism>
<dbReference type="SMART" id="SM00859">
    <property type="entry name" value="Semialdhyde_dh"/>
    <property type="match status" value="1"/>
</dbReference>
<dbReference type="Gene3D" id="3.40.50.720">
    <property type="entry name" value="NAD(P)-binding Rossmann-like Domain"/>
    <property type="match status" value="1"/>
</dbReference>
<keyword evidence="3" id="KW-1185">Reference proteome</keyword>
<evidence type="ECO:0000259" key="1">
    <source>
        <dbReference type="SMART" id="SM00859"/>
    </source>
</evidence>
<dbReference type="EMBL" id="ML220113">
    <property type="protein sequence ID" value="TGZ83701.1"/>
    <property type="molecule type" value="Genomic_DNA"/>
</dbReference>
<evidence type="ECO:0000313" key="3">
    <source>
        <dbReference type="Proteomes" id="UP000298138"/>
    </source>
</evidence>
<proteinExistence type="predicted"/>
<evidence type="ECO:0000313" key="2">
    <source>
        <dbReference type="EMBL" id="TGZ83701.1"/>
    </source>
</evidence>
<dbReference type="InterPro" id="IPR016040">
    <property type="entry name" value="NAD(P)-bd_dom"/>
</dbReference>
<dbReference type="AlphaFoldDB" id="A0A4S2N3J6"/>
<dbReference type="GO" id="GO:0004029">
    <property type="term" value="F:aldehyde dehydrogenase (NAD+) activity"/>
    <property type="evidence" value="ECO:0007669"/>
    <property type="project" value="TreeGrafter"/>
</dbReference>
<dbReference type="InterPro" id="IPR051783">
    <property type="entry name" value="NAD(P)-dependent_oxidoreduct"/>
</dbReference>
<accession>A0A4S2N3J6</accession>
<feature type="domain" description="Semialdehyde dehydrogenase NAD-binding" evidence="1">
    <location>
        <begin position="4"/>
        <end position="128"/>
    </location>
</feature>
<dbReference type="PANTHER" id="PTHR48079">
    <property type="entry name" value="PROTEIN YEEZ"/>
    <property type="match status" value="1"/>
</dbReference>
<dbReference type="InterPro" id="IPR000534">
    <property type="entry name" value="Semialdehyde_DH_NAD-bd"/>
</dbReference>
<dbReference type="GO" id="GO:1901607">
    <property type="term" value="P:alpha-amino acid biosynthetic process"/>
    <property type="evidence" value="ECO:0007669"/>
    <property type="project" value="UniProtKB-ARBA"/>
</dbReference>
<name>A0A4S2N3J6_9PEZI</name>
<dbReference type="FunCoup" id="A0A4S2N3J6">
    <property type="interactions" value="16"/>
</dbReference>
<dbReference type="InterPro" id="IPR036291">
    <property type="entry name" value="NAD(P)-bd_dom_sf"/>
</dbReference>
<reference evidence="2 3" key="1">
    <citation type="submission" date="2019-04" db="EMBL/GenBank/DDBJ databases">
        <title>Comparative genomics and transcriptomics to analyze fruiting body development in filamentous ascomycetes.</title>
        <authorList>
            <consortium name="DOE Joint Genome Institute"/>
            <person name="Lutkenhaus R."/>
            <person name="Traeger S."/>
            <person name="Breuer J."/>
            <person name="Kuo A."/>
            <person name="Lipzen A."/>
            <person name="Pangilinan J."/>
            <person name="Dilworth D."/>
            <person name="Sandor L."/>
            <person name="Poggeler S."/>
            <person name="Barry K."/>
            <person name="Grigoriev I.V."/>
            <person name="Nowrousian M."/>
        </authorList>
    </citation>
    <scope>NUCLEOTIDE SEQUENCE [LARGE SCALE GENOMIC DNA]</scope>
    <source>
        <strain evidence="2 3">CBS 389.68</strain>
    </source>
</reference>
<dbReference type="OrthoDB" id="2130169at2759"/>
<sequence length="339" mass="36319">MPPKIFLIGATGYVGGTILHTLITAHPDYLITVLVRTSEASALISQTYPSVTPVIGTLDATDILTQAATGVDIVINAAHSDHTFALHTLLTISPRFLLHTSGAAILPSTTDPSTFGLPPTTTFSDITSLPHILSLPSTHLHQPTESLIASAPTFSVRSAIICPPCIYGRGLGPGNTKSVQIPEVVKTTLKLKHGFVVGEGKAQWSVVHVRDLARVYLALVEAAVEGGGGADWFDGQGGEGYYFAENGSVGWREVVEKVGKVGRRLGVLEEGEGEVERWEVEEVNEKVNPYGGVLWGTNALCKADRARKVLGWEPKEVGWEETLEEEIRDAVNALKLEGN</sequence>
<dbReference type="InParanoid" id="A0A4S2N3J6"/>
<dbReference type="GO" id="GO:0051287">
    <property type="term" value="F:NAD binding"/>
    <property type="evidence" value="ECO:0007669"/>
    <property type="project" value="InterPro"/>
</dbReference>
<dbReference type="GO" id="GO:0005737">
    <property type="term" value="C:cytoplasm"/>
    <property type="evidence" value="ECO:0007669"/>
    <property type="project" value="TreeGrafter"/>
</dbReference>
<dbReference type="InterPro" id="IPR001509">
    <property type="entry name" value="Epimerase_deHydtase"/>
</dbReference>
<dbReference type="STRING" id="341454.A0A4S2N3J6"/>
<protein>
    <submittedName>
        <fullName evidence="2">NAD(P)-binding protein</fullName>
    </submittedName>
</protein>
<dbReference type="SUPFAM" id="SSF51735">
    <property type="entry name" value="NAD(P)-binding Rossmann-fold domains"/>
    <property type="match status" value="1"/>
</dbReference>
<dbReference type="PANTHER" id="PTHR48079:SF6">
    <property type="entry name" value="NAD(P)-BINDING DOMAIN-CONTAINING PROTEIN-RELATED"/>
    <property type="match status" value="1"/>
</dbReference>
<dbReference type="Pfam" id="PF13460">
    <property type="entry name" value="NAD_binding_10"/>
    <property type="match status" value="1"/>
</dbReference>